<protein>
    <submittedName>
        <fullName evidence="1">Uncharacterized protein</fullName>
    </submittedName>
</protein>
<gene>
    <name evidence="1" type="ORF">BLX24_03650</name>
</gene>
<dbReference type="Proteomes" id="UP000181790">
    <property type="component" value="Unassembled WGS sequence"/>
</dbReference>
<dbReference type="AlphaFoldDB" id="A0A1S2VSA7"/>
<evidence type="ECO:0000313" key="1">
    <source>
        <dbReference type="EMBL" id="OIN61166.1"/>
    </source>
</evidence>
<organism evidence="1 2">
    <name type="scientific">Arsenicibacter rosenii</name>
    <dbReference type="NCBI Taxonomy" id="1750698"/>
    <lineage>
        <taxon>Bacteria</taxon>
        <taxon>Pseudomonadati</taxon>
        <taxon>Bacteroidota</taxon>
        <taxon>Cytophagia</taxon>
        <taxon>Cytophagales</taxon>
        <taxon>Spirosomataceae</taxon>
        <taxon>Arsenicibacter</taxon>
    </lineage>
</organism>
<evidence type="ECO:0000313" key="2">
    <source>
        <dbReference type="Proteomes" id="UP000181790"/>
    </source>
</evidence>
<dbReference type="EMBL" id="MORL01000001">
    <property type="protein sequence ID" value="OIN61166.1"/>
    <property type="molecule type" value="Genomic_DNA"/>
</dbReference>
<name>A0A1S2VSA7_9BACT</name>
<proteinExistence type="predicted"/>
<comment type="caution">
    <text evidence="1">The sequence shown here is derived from an EMBL/GenBank/DDBJ whole genome shotgun (WGS) entry which is preliminary data.</text>
</comment>
<reference evidence="1 2" key="1">
    <citation type="submission" date="2016-10" db="EMBL/GenBank/DDBJ databases">
        <title>Arsenicibacter rosenii gen. nov., sp. nov., an efficient arsenic-methylating bacterium isolated from an arsenic-contaminated paddy soil.</title>
        <authorList>
            <person name="Huang K."/>
        </authorList>
    </citation>
    <scope>NUCLEOTIDE SEQUENCE [LARGE SCALE GENOMIC DNA]</scope>
    <source>
        <strain evidence="1 2">SM-1</strain>
    </source>
</reference>
<accession>A0A1S2VSA7</accession>
<keyword evidence="2" id="KW-1185">Reference proteome</keyword>
<sequence length="114" mass="13018">MSLADSIRPLPGRPIVLTEAGARLILKQRIDLETCRQAQALKDSTIAYLNHTIRQKDAEFGRINRQQQATGNLQQQAEGDGRQTRQQLRMSRLENWSWRIGVVVFVAAKFGLFR</sequence>